<dbReference type="Pfam" id="PF00296">
    <property type="entry name" value="Bac_luciferase"/>
    <property type="match status" value="1"/>
</dbReference>
<name>A0A7W9W6R2_ARMRO</name>
<dbReference type="EMBL" id="JACHGW010000002">
    <property type="protein sequence ID" value="MBB6050446.1"/>
    <property type="molecule type" value="Genomic_DNA"/>
</dbReference>
<dbReference type="Gene3D" id="3.20.20.30">
    <property type="entry name" value="Luciferase-like domain"/>
    <property type="match status" value="1"/>
</dbReference>
<dbReference type="CDD" id="cd00347">
    <property type="entry name" value="Flavin_utilizing_monoxygenases"/>
    <property type="match status" value="1"/>
</dbReference>
<dbReference type="InterPro" id="IPR011251">
    <property type="entry name" value="Luciferase-like_dom"/>
</dbReference>
<dbReference type="InterPro" id="IPR050766">
    <property type="entry name" value="Bact_Lucif_Oxidored"/>
</dbReference>
<dbReference type="PANTHER" id="PTHR30137:SF8">
    <property type="entry name" value="BLR5498 PROTEIN"/>
    <property type="match status" value="1"/>
</dbReference>
<evidence type="ECO:0000313" key="5">
    <source>
        <dbReference type="Proteomes" id="UP000520814"/>
    </source>
</evidence>
<dbReference type="GO" id="GO:0004497">
    <property type="term" value="F:monooxygenase activity"/>
    <property type="evidence" value="ECO:0007669"/>
    <property type="project" value="UniProtKB-KW"/>
</dbReference>
<feature type="domain" description="Luciferase-like" evidence="3">
    <location>
        <begin position="22"/>
        <end position="300"/>
    </location>
</feature>
<dbReference type="InterPro" id="IPR036661">
    <property type="entry name" value="Luciferase-like_sf"/>
</dbReference>
<dbReference type="InterPro" id="IPR022290">
    <property type="entry name" value="LLM_Atu2307-like"/>
</dbReference>
<organism evidence="4 5">
    <name type="scientific">Armatimonas rosea</name>
    <dbReference type="NCBI Taxonomy" id="685828"/>
    <lineage>
        <taxon>Bacteria</taxon>
        <taxon>Bacillati</taxon>
        <taxon>Armatimonadota</taxon>
        <taxon>Armatimonadia</taxon>
        <taxon>Armatimonadales</taxon>
        <taxon>Armatimonadaceae</taxon>
        <taxon>Armatimonas</taxon>
    </lineage>
</organism>
<evidence type="ECO:0000313" key="4">
    <source>
        <dbReference type="EMBL" id="MBB6050446.1"/>
    </source>
</evidence>
<dbReference type="RefSeq" id="WP_221289948.1">
    <property type="nucleotide sequence ID" value="NZ_JACHGW010000002.1"/>
</dbReference>
<proteinExistence type="predicted"/>
<dbReference type="AlphaFoldDB" id="A0A7W9W6R2"/>
<dbReference type="GO" id="GO:0005829">
    <property type="term" value="C:cytosol"/>
    <property type="evidence" value="ECO:0007669"/>
    <property type="project" value="TreeGrafter"/>
</dbReference>
<dbReference type="SUPFAM" id="SSF51679">
    <property type="entry name" value="Bacterial luciferase-like"/>
    <property type="match status" value="1"/>
</dbReference>
<dbReference type="Proteomes" id="UP000520814">
    <property type="component" value="Unassembled WGS sequence"/>
</dbReference>
<dbReference type="PANTHER" id="PTHR30137">
    <property type="entry name" value="LUCIFERASE-LIKE MONOOXYGENASE"/>
    <property type="match status" value="1"/>
</dbReference>
<dbReference type="NCBIfam" id="TIGR03858">
    <property type="entry name" value="LLM_2I7G"/>
    <property type="match status" value="1"/>
</dbReference>
<keyword evidence="2" id="KW-0503">Monooxygenase</keyword>
<protein>
    <submittedName>
        <fullName evidence="4">Putative LLM family oxidoreductase</fullName>
    </submittedName>
</protein>
<evidence type="ECO:0000256" key="1">
    <source>
        <dbReference type="ARBA" id="ARBA00023002"/>
    </source>
</evidence>
<gene>
    <name evidence="4" type="ORF">HNQ39_002237</name>
</gene>
<sequence>MIEIGLDSFVGTSLDAAGLPVGEEQRMQQLLEAAALADQQGLHVIGIGEHHRPDYIASSPAVVLAAIAAQTKHLRLTSAVTVLSSDDPVRVFQQFATLDLISQGRAEIIVGRGSFIESYPLFGFDLRDYDALFTEKLELLLQLRESVTAHWSGKFRAPLTGQGVFPRPVQTQLPIRLGVGGTPASFVRAGNLGLPLVVAIIGGEPAQFRPYVELYREAWRAAGHAAGKPSVSIHTIGYVGETTDEAAATLYPGYEVVFGRIGRERGWNGSPKLQFEHSRGPKGALMVGSPKDIAEKILRVNDDLGGIDRVTIQIDGAMVGHENVLGAIRRIGDDVLPRVNG</sequence>
<evidence type="ECO:0000259" key="3">
    <source>
        <dbReference type="Pfam" id="PF00296"/>
    </source>
</evidence>
<keyword evidence="5" id="KW-1185">Reference proteome</keyword>
<keyword evidence="1" id="KW-0560">Oxidoreductase</keyword>
<accession>A0A7W9W6R2</accession>
<dbReference type="GO" id="GO:0016705">
    <property type="term" value="F:oxidoreductase activity, acting on paired donors, with incorporation or reduction of molecular oxygen"/>
    <property type="evidence" value="ECO:0007669"/>
    <property type="project" value="InterPro"/>
</dbReference>
<reference evidence="4 5" key="1">
    <citation type="submission" date="2020-08" db="EMBL/GenBank/DDBJ databases">
        <title>Genomic Encyclopedia of Type Strains, Phase IV (KMG-IV): sequencing the most valuable type-strain genomes for metagenomic binning, comparative biology and taxonomic classification.</title>
        <authorList>
            <person name="Goeker M."/>
        </authorList>
    </citation>
    <scope>NUCLEOTIDE SEQUENCE [LARGE SCALE GENOMIC DNA]</scope>
    <source>
        <strain evidence="4 5">DSM 23562</strain>
    </source>
</reference>
<comment type="caution">
    <text evidence="4">The sequence shown here is derived from an EMBL/GenBank/DDBJ whole genome shotgun (WGS) entry which is preliminary data.</text>
</comment>
<evidence type="ECO:0000256" key="2">
    <source>
        <dbReference type="ARBA" id="ARBA00023033"/>
    </source>
</evidence>